<organism evidence="5 6">
    <name type="scientific">Trichomalopsis sarcophagae</name>
    <dbReference type="NCBI Taxonomy" id="543379"/>
    <lineage>
        <taxon>Eukaryota</taxon>
        <taxon>Metazoa</taxon>
        <taxon>Ecdysozoa</taxon>
        <taxon>Arthropoda</taxon>
        <taxon>Hexapoda</taxon>
        <taxon>Insecta</taxon>
        <taxon>Pterygota</taxon>
        <taxon>Neoptera</taxon>
        <taxon>Endopterygota</taxon>
        <taxon>Hymenoptera</taxon>
        <taxon>Apocrita</taxon>
        <taxon>Proctotrupomorpha</taxon>
        <taxon>Chalcidoidea</taxon>
        <taxon>Pteromalidae</taxon>
        <taxon>Pteromalinae</taxon>
        <taxon>Trichomalopsis</taxon>
    </lineage>
</organism>
<keyword evidence="6" id="KW-1185">Reference proteome</keyword>
<dbReference type="SUPFAM" id="SSF55729">
    <property type="entry name" value="Acyl-CoA N-acyltransferases (Nat)"/>
    <property type="match status" value="1"/>
</dbReference>
<dbReference type="PROSITE" id="PS51729">
    <property type="entry name" value="GNAT_YJDJ"/>
    <property type="match status" value="1"/>
</dbReference>
<dbReference type="InterPro" id="IPR031165">
    <property type="entry name" value="GNAT_YJDJ"/>
</dbReference>
<dbReference type="Gene3D" id="3.40.630.30">
    <property type="match status" value="1"/>
</dbReference>
<dbReference type="OrthoDB" id="74247at2759"/>
<dbReference type="Proteomes" id="UP000215335">
    <property type="component" value="Unassembled WGS sequence"/>
</dbReference>
<dbReference type="InterPro" id="IPR045057">
    <property type="entry name" value="Gcn5-rel_NAT"/>
</dbReference>
<name>A0A232EY88_9HYME</name>
<protein>
    <recommendedName>
        <fullName evidence="2">Protein NATD1</fullName>
    </recommendedName>
    <alternativeName>
        <fullName evidence="3">N-acetyltransferase domain-containing protein 1</fullName>
    </alternativeName>
</protein>
<gene>
    <name evidence="5" type="ORF">TSAR_006109</name>
</gene>
<evidence type="ECO:0000259" key="4">
    <source>
        <dbReference type="PROSITE" id="PS51729"/>
    </source>
</evidence>
<reference evidence="5 6" key="1">
    <citation type="journal article" date="2017" name="Curr. Biol.">
        <title>The Evolution of Venom by Co-option of Single-Copy Genes.</title>
        <authorList>
            <person name="Martinson E.O."/>
            <person name="Mrinalini"/>
            <person name="Kelkar Y.D."/>
            <person name="Chang C.H."/>
            <person name="Werren J.H."/>
        </authorList>
    </citation>
    <scope>NUCLEOTIDE SEQUENCE [LARGE SCALE GENOMIC DNA]</scope>
    <source>
        <strain evidence="5 6">Alberta</strain>
        <tissue evidence="5">Whole body</tissue>
    </source>
</reference>
<dbReference type="Pfam" id="PF14542">
    <property type="entry name" value="Acetyltransf_CG"/>
    <property type="match status" value="1"/>
</dbReference>
<feature type="domain" description="N-acetyltransferase" evidence="4">
    <location>
        <begin position="30"/>
        <end position="120"/>
    </location>
</feature>
<comment type="similarity">
    <text evidence="1">Belongs to the NATD1 family.</text>
</comment>
<evidence type="ECO:0000313" key="6">
    <source>
        <dbReference type="Proteomes" id="UP000215335"/>
    </source>
</evidence>
<dbReference type="EMBL" id="NNAY01001613">
    <property type="protein sequence ID" value="OXU23426.1"/>
    <property type="molecule type" value="Genomic_DNA"/>
</dbReference>
<evidence type="ECO:0000256" key="3">
    <source>
        <dbReference type="ARBA" id="ARBA00031876"/>
    </source>
</evidence>
<accession>A0A232EY88</accession>
<dbReference type="AlphaFoldDB" id="A0A232EY88"/>
<dbReference type="STRING" id="543379.A0A232EY88"/>
<dbReference type="PANTHER" id="PTHR31435:SF9">
    <property type="entry name" value="PROTEIN NATD1"/>
    <property type="match status" value="1"/>
</dbReference>
<dbReference type="PANTHER" id="PTHR31435">
    <property type="entry name" value="PROTEIN NATD1"/>
    <property type="match status" value="1"/>
</dbReference>
<sequence>MIFRNFAPIFGLRTLPFPSLVRARLLHEVHHSPAKRIFYVTLDPIFDKQAVLYYKLNGQVMDLKAINVPSKFKGRGIARLLTETAFTYAIVNDYYLYLTCTYTQKYYLANKNKALEQRIIGPEHILNAPISLDLEVFEEEPDPEDPLTKNKKD</sequence>
<dbReference type="InterPro" id="IPR016181">
    <property type="entry name" value="Acyl_CoA_acyltransferase"/>
</dbReference>
<evidence type="ECO:0000313" key="5">
    <source>
        <dbReference type="EMBL" id="OXU23426.1"/>
    </source>
</evidence>
<proteinExistence type="inferred from homology"/>
<evidence type="ECO:0000256" key="1">
    <source>
        <dbReference type="ARBA" id="ARBA00006233"/>
    </source>
</evidence>
<evidence type="ECO:0000256" key="2">
    <source>
        <dbReference type="ARBA" id="ARBA00020243"/>
    </source>
</evidence>
<comment type="caution">
    <text evidence="5">The sequence shown here is derived from an EMBL/GenBank/DDBJ whole genome shotgun (WGS) entry which is preliminary data.</text>
</comment>